<dbReference type="SUPFAM" id="SSF111369">
    <property type="entry name" value="HlyD-like secretion proteins"/>
    <property type="match status" value="1"/>
</dbReference>
<name>A0AAU7CD08_9BACT</name>
<gene>
    <name evidence="4" type="ORF">V5E97_31660</name>
</gene>
<feature type="domain" description="Multidrug resistance protein MdtA-like barrel-sandwich hybrid" evidence="3">
    <location>
        <begin position="49"/>
        <end position="213"/>
    </location>
</feature>
<evidence type="ECO:0000313" key="4">
    <source>
        <dbReference type="EMBL" id="XBH02837.1"/>
    </source>
</evidence>
<evidence type="ECO:0000259" key="3">
    <source>
        <dbReference type="Pfam" id="PF25917"/>
    </source>
</evidence>
<dbReference type="Pfam" id="PF25917">
    <property type="entry name" value="BSH_RND"/>
    <property type="match status" value="1"/>
</dbReference>
<evidence type="ECO:0000256" key="1">
    <source>
        <dbReference type="SAM" id="Coils"/>
    </source>
</evidence>
<organism evidence="4">
    <name type="scientific">Singulisphaera sp. Ch08</name>
    <dbReference type="NCBI Taxonomy" id="3120278"/>
    <lineage>
        <taxon>Bacteria</taxon>
        <taxon>Pseudomonadati</taxon>
        <taxon>Planctomycetota</taxon>
        <taxon>Planctomycetia</taxon>
        <taxon>Isosphaerales</taxon>
        <taxon>Isosphaeraceae</taxon>
        <taxon>Singulisphaera</taxon>
    </lineage>
</organism>
<dbReference type="PANTHER" id="PTHR30438:SF2">
    <property type="entry name" value="MEMBRANE PROTEIN"/>
    <property type="match status" value="1"/>
</dbReference>
<dbReference type="GO" id="GO:0005886">
    <property type="term" value="C:plasma membrane"/>
    <property type="evidence" value="ECO:0007669"/>
    <property type="project" value="TreeGrafter"/>
</dbReference>
<dbReference type="AlphaFoldDB" id="A0AAU7CD08"/>
<dbReference type="PANTHER" id="PTHR30438">
    <property type="entry name" value="36 KDA ANTIGEN-RELATED"/>
    <property type="match status" value="1"/>
</dbReference>
<proteinExistence type="predicted"/>
<dbReference type="RefSeq" id="WP_406695579.1">
    <property type="nucleotide sequence ID" value="NZ_CP155447.1"/>
</dbReference>
<reference evidence="4" key="1">
    <citation type="submission" date="2024-05" db="EMBL/GenBank/DDBJ databases">
        <title>Planctomycetes of the genus Singulisphaera possess chitinolytic capabilities.</title>
        <authorList>
            <person name="Ivanova A."/>
        </authorList>
    </citation>
    <scope>NUCLEOTIDE SEQUENCE</scope>
    <source>
        <strain evidence="4">Ch08T</strain>
    </source>
</reference>
<dbReference type="InterPro" id="IPR058625">
    <property type="entry name" value="MdtA-like_BSH"/>
</dbReference>
<feature type="compositionally biased region" description="Polar residues" evidence="2">
    <location>
        <begin position="355"/>
        <end position="370"/>
    </location>
</feature>
<dbReference type="Gene3D" id="2.40.30.170">
    <property type="match status" value="1"/>
</dbReference>
<keyword evidence="1" id="KW-0175">Coiled coil</keyword>
<feature type="coiled-coil region" evidence="1">
    <location>
        <begin position="80"/>
        <end position="123"/>
    </location>
</feature>
<dbReference type="Gene3D" id="1.10.287.470">
    <property type="entry name" value="Helix hairpin bin"/>
    <property type="match status" value="1"/>
</dbReference>
<protein>
    <submittedName>
        <fullName evidence="4">HlyD family efflux transporter periplasmic adaptor subunit</fullName>
    </submittedName>
</protein>
<dbReference type="EMBL" id="CP155447">
    <property type="protein sequence ID" value="XBH02837.1"/>
    <property type="molecule type" value="Genomic_DNA"/>
</dbReference>
<feature type="region of interest" description="Disordered" evidence="2">
    <location>
        <begin position="326"/>
        <end position="370"/>
    </location>
</feature>
<accession>A0AAU7CD08</accession>
<sequence length="370" mass="40607">MSGKIVRRIALVGLVAAVAFFGWQWWKARQAPPLPAAIVSGNGRIESIQVDITAKYPGRLVQLLAREGDLVKPGQVLARMDTLELEAQLARAKAQAAEAEESVATERSEILRLESNLKLAEQKYARGQVLLNRRTISREEWDQLRAERDASKAAVDSENARLRAATHSVEAALAEVDRFQVQIVDSTLKSPVHGRVLYRLAEEGEVLAAGGKALTLINLSDIYMEIFLPSRVAALVTIGADARIVLDAMPQYAGRARVSFVSPETQFTPKQVETPSERDKLMFRVKLQIPSELILPYIERVKTGVRGVGYVRLDDSVPWPAFLEKRFPKPAQPSKPAELSQPDVAPPPGDVSKPGETSQPGETPQTGPSK</sequence>
<dbReference type="Gene3D" id="2.40.50.100">
    <property type="match status" value="1"/>
</dbReference>
<evidence type="ECO:0000256" key="2">
    <source>
        <dbReference type="SAM" id="MobiDB-lite"/>
    </source>
</evidence>